<accession>A0A5D4H0M3</accession>
<dbReference type="AlphaFoldDB" id="A0A5D4H0M3"/>
<dbReference type="OrthoDB" id="5402150at2"/>
<keyword evidence="3" id="KW-1185">Reference proteome</keyword>
<protein>
    <recommendedName>
        <fullName evidence="1">Co-chaperone DjlA N-terminal domain-containing protein</fullName>
    </recommendedName>
</protein>
<dbReference type="Proteomes" id="UP000323258">
    <property type="component" value="Unassembled WGS sequence"/>
</dbReference>
<gene>
    <name evidence="2" type="ORF">FY036_05895</name>
</gene>
<comment type="caution">
    <text evidence="2">The sequence shown here is derived from an EMBL/GenBank/DDBJ whole genome shotgun (WGS) entry which is preliminary data.</text>
</comment>
<dbReference type="Pfam" id="PF05099">
    <property type="entry name" value="TerB"/>
    <property type="match status" value="1"/>
</dbReference>
<evidence type="ECO:0000259" key="1">
    <source>
        <dbReference type="Pfam" id="PF05099"/>
    </source>
</evidence>
<dbReference type="RefSeq" id="WP_148913786.1">
    <property type="nucleotide sequence ID" value="NZ_VSZS01000057.1"/>
</dbReference>
<dbReference type="CDD" id="cd07313">
    <property type="entry name" value="terB_like_2"/>
    <property type="match status" value="1"/>
</dbReference>
<dbReference type="InterPro" id="IPR029024">
    <property type="entry name" value="TerB-like"/>
</dbReference>
<name>A0A5D4H0M3_9HYPH</name>
<reference evidence="2 3" key="2">
    <citation type="submission" date="2019-09" db="EMBL/GenBank/DDBJ databases">
        <title>Mesorhizobium sp. MaA-C15 isolated from Microcystis aeruginosa.</title>
        <authorList>
            <person name="Jeong S.E."/>
            <person name="Jin H.M."/>
            <person name="Jeon C.O."/>
        </authorList>
    </citation>
    <scope>NUCLEOTIDE SEQUENCE [LARGE SCALE GENOMIC DNA]</scope>
    <source>
        <strain evidence="2 3">MaA-C15</strain>
    </source>
</reference>
<dbReference type="EMBL" id="VSZS01000057">
    <property type="protein sequence ID" value="TYR34024.1"/>
    <property type="molecule type" value="Genomic_DNA"/>
</dbReference>
<proteinExistence type="predicted"/>
<organism evidence="2 3">
    <name type="scientific">Neoaquamicrobium microcysteis</name>
    <dbReference type="NCBI Taxonomy" id="2682781"/>
    <lineage>
        <taxon>Bacteria</taxon>
        <taxon>Pseudomonadati</taxon>
        <taxon>Pseudomonadota</taxon>
        <taxon>Alphaproteobacteria</taxon>
        <taxon>Hyphomicrobiales</taxon>
        <taxon>Phyllobacteriaceae</taxon>
        <taxon>Neoaquamicrobium</taxon>
    </lineage>
</organism>
<dbReference type="Gene3D" id="1.10.3680.10">
    <property type="entry name" value="TerB-like"/>
    <property type="match status" value="1"/>
</dbReference>
<evidence type="ECO:0000313" key="2">
    <source>
        <dbReference type="EMBL" id="TYR34024.1"/>
    </source>
</evidence>
<dbReference type="InterPro" id="IPR007791">
    <property type="entry name" value="DjlA_N"/>
</dbReference>
<reference evidence="2 3" key="1">
    <citation type="submission" date="2019-08" db="EMBL/GenBank/DDBJ databases">
        <authorList>
            <person name="Seo Y.L."/>
        </authorList>
    </citation>
    <scope>NUCLEOTIDE SEQUENCE [LARGE SCALE GENOMIC DNA]</scope>
    <source>
        <strain evidence="2 3">MaA-C15</strain>
    </source>
</reference>
<sequence>MLDRLKSFFGSLPDKPRSKGLAADDPRVAAAALMFFVIDADGVRSEDERKRMRELLAGSYSLSGGELEAIVKAGEDAHREAVDLFAFTSVLNRGLDEDAKVEFIGILWEMVYADGEMHELEDNIVWRTAELIGVSPRDRMRMRRRVRDAQDDDAPEQED</sequence>
<dbReference type="SUPFAM" id="SSF158682">
    <property type="entry name" value="TerB-like"/>
    <property type="match status" value="1"/>
</dbReference>
<feature type="domain" description="Co-chaperone DjlA N-terminal" evidence="1">
    <location>
        <begin position="28"/>
        <end position="143"/>
    </location>
</feature>
<evidence type="ECO:0000313" key="3">
    <source>
        <dbReference type="Proteomes" id="UP000323258"/>
    </source>
</evidence>